<evidence type="ECO:0000256" key="1">
    <source>
        <dbReference type="ARBA" id="ARBA00022679"/>
    </source>
</evidence>
<keyword evidence="1" id="KW-0808">Transferase</keyword>
<dbReference type="GO" id="GO:0005737">
    <property type="term" value="C:cytoplasm"/>
    <property type="evidence" value="ECO:0007669"/>
    <property type="project" value="TreeGrafter"/>
</dbReference>
<dbReference type="Gene3D" id="3.30.420.40">
    <property type="match status" value="1"/>
</dbReference>
<dbReference type="EMBL" id="DRBC01000031">
    <property type="protein sequence ID" value="HDN84218.1"/>
    <property type="molecule type" value="Genomic_DNA"/>
</dbReference>
<dbReference type="InterPro" id="IPR043129">
    <property type="entry name" value="ATPase_NBD"/>
</dbReference>
<dbReference type="Proteomes" id="UP000885660">
    <property type="component" value="Unassembled WGS sequence"/>
</dbReference>
<feature type="non-terminal residue" evidence="4">
    <location>
        <position position="320"/>
    </location>
</feature>
<evidence type="ECO:0000256" key="2">
    <source>
        <dbReference type="ARBA" id="ARBA00022777"/>
    </source>
</evidence>
<organism evidence="4">
    <name type="scientific">Aerophobetes bacterium</name>
    <dbReference type="NCBI Taxonomy" id="2030807"/>
    <lineage>
        <taxon>Bacteria</taxon>
        <taxon>Candidatus Aerophobota</taxon>
    </lineage>
</organism>
<comment type="caution">
    <text evidence="4">The sequence shown here is derived from an EMBL/GenBank/DDBJ whole genome shotgun (WGS) entry which is preliminary data.</text>
</comment>
<reference evidence="4" key="1">
    <citation type="journal article" date="2020" name="mSystems">
        <title>Genome- and Community-Level Interaction Insights into Carbon Utilization and Element Cycling Functions of Hydrothermarchaeota in Hydrothermal Sediment.</title>
        <authorList>
            <person name="Zhou Z."/>
            <person name="Liu Y."/>
            <person name="Xu W."/>
            <person name="Pan J."/>
            <person name="Luo Z.H."/>
            <person name="Li M."/>
        </authorList>
    </citation>
    <scope>NUCLEOTIDE SEQUENCE [LARGE SCALE GENOMIC DNA]</scope>
    <source>
        <strain evidence="4">HyVt-219</strain>
    </source>
</reference>
<dbReference type="GO" id="GO:0019321">
    <property type="term" value="P:pentose metabolic process"/>
    <property type="evidence" value="ECO:0007669"/>
    <property type="project" value="TreeGrafter"/>
</dbReference>
<dbReference type="AlphaFoldDB" id="A0A7V0MZT7"/>
<dbReference type="PANTHER" id="PTHR43435">
    <property type="entry name" value="RIBULOKINASE"/>
    <property type="match status" value="1"/>
</dbReference>
<feature type="domain" description="Carbohydrate kinase FGGY N-terminal" evidence="3">
    <location>
        <begin position="6"/>
        <end position="252"/>
    </location>
</feature>
<evidence type="ECO:0000259" key="3">
    <source>
        <dbReference type="Pfam" id="PF00370"/>
    </source>
</evidence>
<dbReference type="SUPFAM" id="SSF53067">
    <property type="entry name" value="Actin-like ATPase domain"/>
    <property type="match status" value="1"/>
</dbReference>
<accession>A0A7V0MZT7</accession>
<gene>
    <name evidence="4" type="ORF">ENG47_00490</name>
</gene>
<protein>
    <submittedName>
        <fullName evidence="4">Xylulose kinase</fullName>
    </submittedName>
</protein>
<keyword evidence="2 4" id="KW-0418">Kinase</keyword>
<evidence type="ECO:0000313" key="4">
    <source>
        <dbReference type="EMBL" id="HDN84218.1"/>
    </source>
</evidence>
<dbReference type="GO" id="GO:0019150">
    <property type="term" value="F:D-ribulokinase activity"/>
    <property type="evidence" value="ECO:0007669"/>
    <property type="project" value="TreeGrafter"/>
</dbReference>
<dbReference type="Pfam" id="PF00370">
    <property type="entry name" value="FGGY_N"/>
    <property type="match status" value="1"/>
</dbReference>
<proteinExistence type="predicted"/>
<dbReference type="InterPro" id="IPR018484">
    <property type="entry name" value="FGGY_N"/>
</dbReference>
<dbReference type="PANTHER" id="PTHR43435:SF4">
    <property type="entry name" value="FGGY CARBOHYDRATE KINASE DOMAIN-CONTAINING PROTEIN"/>
    <property type="match status" value="1"/>
</dbReference>
<name>A0A7V0MZT7_UNCAE</name>
<sequence>MKKGPYLLGIDGGTESLRVGIFNLEGRRIAFASEPYPVYFPRPGFAEQDPEDWWKAFKRALSKALDQGKINPREIKAIGMDATSCTVVFTDKQGNPLRKAILWMDVRASEEAKFIAGIDDPVLKYNGWSNVSAEWMPCKALWIKKNEPQIYDKSYRICEYIDWFIYKLTGKWTASINNATVRWYYNKPSGGWPKEFYKKIGLENILEKFPSEVIRLGEKVGNIRPEVAEELGLKPGISVAEGGADAYVAMLGLNVTSPEKLAFITGSSHLLLGLTQREFHLAGIFGTFPEAVIPKLNVVEGGQISTGSIIKWFKDNFCYK</sequence>